<dbReference type="InterPro" id="IPR000524">
    <property type="entry name" value="Tscrpt_reg_HTH_GntR"/>
</dbReference>
<keyword evidence="2" id="KW-0238">DNA-binding</keyword>
<evidence type="ECO:0000256" key="3">
    <source>
        <dbReference type="ARBA" id="ARBA00023163"/>
    </source>
</evidence>
<dbReference type="GO" id="GO:0003677">
    <property type="term" value="F:DNA binding"/>
    <property type="evidence" value="ECO:0007669"/>
    <property type="project" value="UniProtKB-KW"/>
</dbReference>
<dbReference type="InterPro" id="IPR036390">
    <property type="entry name" value="WH_DNA-bd_sf"/>
</dbReference>
<gene>
    <name evidence="5" type="ORF">SAMN02744645_3925</name>
</gene>
<dbReference type="PANTHER" id="PTHR43537">
    <property type="entry name" value="TRANSCRIPTIONAL REGULATOR, GNTR FAMILY"/>
    <property type="match status" value="1"/>
</dbReference>
<dbReference type="Pfam" id="PF00392">
    <property type="entry name" value="GntR"/>
    <property type="match status" value="1"/>
</dbReference>
<dbReference type="AlphaFoldDB" id="A0A1M5TIS8"/>
<reference evidence="5 6" key="1">
    <citation type="submission" date="2016-11" db="EMBL/GenBank/DDBJ databases">
        <authorList>
            <person name="Jaros S."/>
            <person name="Januszkiewicz K."/>
            <person name="Wedrychowicz H."/>
        </authorList>
    </citation>
    <scope>NUCLEOTIDE SEQUENCE [LARGE SCALE GENOMIC DNA]</scope>
    <source>
        <strain evidence="5 6">DSM 18231</strain>
    </source>
</reference>
<dbReference type="CDD" id="cd07377">
    <property type="entry name" value="WHTH_GntR"/>
    <property type="match status" value="1"/>
</dbReference>
<dbReference type="InterPro" id="IPR036388">
    <property type="entry name" value="WH-like_DNA-bd_sf"/>
</dbReference>
<dbReference type="SUPFAM" id="SSF48008">
    <property type="entry name" value="GntR ligand-binding domain-like"/>
    <property type="match status" value="1"/>
</dbReference>
<sequence length="216" mass="24801">MEKIQHRILYQEAADRIRELIEHGVLTAGEKISEKQLCDKFGISRTPLREALKVLTSEGLIEILPNRGARVSRLSLSDVQHTYDVMGALEGLAGEAACRRITEDELSTISELHRQMLDYFNRQNLQAYFQANRQIHERILAASGNAVLVEMYNNLSQRIKRFRFTAEMSPEFWQKAVNDHEEMIKALQDRDSKRLGSILREHLNQKLEAKNLSGVA</sequence>
<dbReference type="SMART" id="SM00345">
    <property type="entry name" value="HTH_GNTR"/>
    <property type="match status" value="1"/>
</dbReference>
<dbReference type="GO" id="GO:0003700">
    <property type="term" value="F:DNA-binding transcription factor activity"/>
    <property type="evidence" value="ECO:0007669"/>
    <property type="project" value="InterPro"/>
</dbReference>
<protein>
    <submittedName>
        <fullName evidence="5">Transcriptional regulator, GntR family</fullName>
    </submittedName>
</protein>
<dbReference type="SUPFAM" id="SSF46785">
    <property type="entry name" value="Winged helix' DNA-binding domain"/>
    <property type="match status" value="1"/>
</dbReference>
<dbReference type="EMBL" id="FQXA01000008">
    <property type="protein sequence ID" value="SHH50606.1"/>
    <property type="molecule type" value="Genomic_DNA"/>
</dbReference>
<dbReference type="InterPro" id="IPR008920">
    <property type="entry name" value="TF_FadR/GntR_C"/>
</dbReference>
<keyword evidence="3" id="KW-0804">Transcription</keyword>
<evidence type="ECO:0000256" key="2">
    <source>
        <dbReference type="ARBA" id="ARBA00023125"/>
    </source>
</evidence>
<accession>A0A1M5TIS8</accession>
<dbReference type="Gene3D" id="1.10.10.10">
    <property type="entry name" value="Winged helix-like DNA-binding domain superfamily/Winged helix DNA-binding domain"/>
    <property type="match status" value="1"/>
</dbReference>
<dbReference type="Gene3D" id="1.20.120.530">
    <property type="entry name" value="GntR ligand-binding domain-like"/>
    <property type="match status" value="1"/>
</dbReference>
<dbReference type="PRINTS" id="PR00035">
    <property type="entry name" value="HTHGNTR"/>
</dbReference>
<evidence type="ECO:0000313" key="6">
    <source>
        <dbReference type="Proteomes" id="UP000184000"/>
    </source>
</evidence>
<keyword evidence="1" id="KW-0805">Transcription regulation</keyword>
<evidence type="ECO:0000256" key="1">
    <source>
        <dbReference type="ARBA" id="ARBA00023015"/>
    </source>
</evidence>
<name>A0A1M5TIS8_9GAMM</name>
<dbReference type="InterPro" id="IPR011711">
    <property type="entry name" value="GntR_C"/>
</dbReference>
<dbReference type="Proteomes" id="UP000184000">
    <property type="component" value="Unassembled WGS sequence"/>
</dbReference>
<dbReference type="SMART" id="SM00895">
    <property type="entry name" value="FCD"/>
    <property type="match status" value="1"/>
</dbReference>
<evidence type="ECO:0000259" key="4">
    <source>
        <dbReference type="PROSITE" id="PS50949"/>
    </source>
</evidence>
<dbReference type="GeneID" id="98636353"/>
<dbReference type="PROSITE" id="PS50949">
    <property type="entry name" value="HTH_GNTR"/>
    <property type="match status" value="1"/>
</dbReference>
<dbReference type="RefSeq" id="WP_073303266.1">
    <property type="nucleotide sequence ID" value="NZ_FQXA01000008.1"/>
</dbReference>
<proteinExistence type="predicted"/>
<organism evidence="5 6">
    <name type="scientific">Stutzerimonas xanthomarina DSM 18231</name>
    <dbReference type="NCBI Taxonomy" id="1403346"/>
    <lineage>
        <taxon>Bacteria</taxon>
        <taxon>Pseudomonadati</taxon>
        <taxon>Pseudomonadota</taxon>
        <taxon>Gammaproteobacteria</taxon>
        <taxon>Pseudomonadales</taxon>
        <taxon>Pseudomonadaceae</taxon>
        <taxon>Stutzerimonas</taxon>
    </lineage>
</organism>
<dbReference type="Pfam" id="PF07729">
    <property type="entry name" value="FCD"/>
    <property type="match status" value="1"/>
</dbReference>
<dbReference type="PANTHER" id="PTHR43537:SF50">
    <property type="entry name" value="TRANSCRIPTIONAL REGULATORY PROTEIN"/>
    <property type="match status" value="1"/>
</dbReference>
<feature type="domain" description="HTH gntR-type" evidence="4">
    <location>
        <begin position="7"/>
        <end position="74"/>
    </location>
</feature>
<evidence type="ECO:0000313" key="5">
    <source>
        <dbReference type="EMBL" id="SHH50606.1"/>
    </source>
</evidence>